<organism evidence="3 4">
    <name type="scientific">Chitinasiproducens palmae</name>
    <dbReference type="NCBI Taxonomy" id="1770053"/>
    <lineage>
        <taxon>Bacteria</taxon>
        <taxon>Pseudomonadati</taxon>
        <taxon>Pseudomonadota</taxon>
        <taxon>Betaproteobacteria</taxon>
        <taxon>Burkholderiales</taxon>
        <taxon>Burkholderiaceae</taxon>
        <taxon>Chitinasiproducens</taxon>
    </lineage>
</organism>
<feature type="transmembrane region" description="Helical" evidence="1">
    <location>
        <begin position="244"/>
        <end position="266"/>
    </location>
</feature>
<dbReference type="EMBL" id="FNLO01000001">
    <property type="protein sequence ID" value="SDV46026.1"/>
    <property type="molecule type" value="Genomic_DNA"/>
</dbReference>
<accession>A0A1H2PKE4</accession>
<name>A0A1H2PKE4_9BURK</name>
<dbReference type="PANTHER" id="PTHR23028">
    <property type="entry name" value="ACETYLTRANSFERASE"/>
    <property type="match status" value="1"/>
</dbReference>
<dbReference type="OrthoDB" id="9814807at2"/>
<dbReference type="InterPro" id="IPR002656">
    <property type="entry name" value="Acyl_transf_3_dom"/>
</dbReference>
<feature type="transmembrane region" description="Helical" evidence="1">
    <location>
        <begin position="36"/>
        <end position="53"/>
    </location>
</feature>
<feature type="transmembrane region" description="Helical" evidence="1">
    <location>
        <begin position="159"/>
        <end position="182"/>
    </location>
</feature>
<feature type="transmembrane region" description="Helical" evidence="1">
    <location>
        <begin position="112"/>
        <end position="134"/>
    </location>
</feature>
<dbReference type="Pfam" id="PF01757">
    <property type="entry name" value="Acyl_transf_3"/>
    <property type="match status" value="1"/>
</dbReference>
<feature type="transmembrane region" description="Helical" evidence="1">
    <location>
        <begin position="73"/>
        <end position="91"/>
    </location>
</feature>
<reference evidence="4" key="1">
    <citation type="submission" date="2016-09" db="EMBL/GenBank/DDBJ databases">
        <authorList>
            <person name="Varghese N."/>
            <person name="Submissions S."/>
        </authorList>
    </citation>
    <scope>NUCLEOTIDE SEQUENCE [LARGE SCALE GENOMIC DNA]</scope>
    <source>
        <strain evidence="4">JS23</strain>
    </source>
</reference>
<keyword evidence="3" id="KW-0808">Transferase</keyword>
<dbReference type="PANTHER" id="PTHR23028:SF131">
    <property type="entry name" value="BLR2367 PROTEIN"/>
    <property type="match status" value="1"/>
</dbReference>
<dbReference type="InterPro" id="IPR050879">
    <property type="entry name" value="Acyltransferase_3"/>
</dbReference>
<evidence type="ECO:0000313" key="3">
    <source>
        <dbReference type="EMBL" id="SDV46026.1"/>
    </source>
</evidence>
<keyword evidence="4" id="KW-1185">Reference proteome</keyword>
<feature type="transmembrane region" description="Helical" evidence="1">
    <location>
        <begin position="339"/>
        <end position="361"/>
    </location>
</feature>
<feature type="transmembrane region" description="Helical" evidence="1">
    <location>
        <begin position="213"/>
        <end position="232"/>
    </location>
</feature>
<feature type="transmembrane region" description="Helical" evidence="1">
    <location>
        <begin position="189"/>
        <end position="207"/>
    </location>
</feature>
<keyword evidence="3" id="KW-0378">Hydrolase</keyword>
<sequence>MSIGKAATKHRSRRRNAQEYLVDDNAMTQRYENLQALRAAATMAVVLANLYPIEWTYFGTQWIPRMITRLESAAFDLLFVLSGFVVTVRYGRSSGGARIATRFLLRRAIRIYPLYWLAMAVALLQSGATPRALIEAAPHASLLSQLGLLPAAFNCADDWLLAQMRALSVGLYCYVVFALLLAIMGGRRLVVGLLVWTSVIYLGRLLADIDERWPALFFGFAALEFIGGAFAAKAMEDEVSSIPAIFALLAGMLFVATPWTLGLGSWQQTLHARDSLCFAIIGILAVWCLASLERIVGIKVPRCLSALGDASYPMWLFHVAVGSGTATLLTRIVDPARLHGLGITACIATVLLIGCLFHRLIERPLLARRPRAGDA</sequence>
<dbReference type="GO" id="GO:0016020">
    <property type="term" value="C:membrane"/>
    <property type="evidence" value="ECO:0007669"/>
    <property type="project" value="TreeGrafter"/>
</dbReference>
<dbReference type="GO" id="GO:0016787">
    <property type="term" value="F:hydrolase activity"/>
    <property type="evidence" value="ECO:0007669"/>
    <property type="project" value="UniProtKB-KW"/>
</dbReference>
<feature type="transmembrane region" description="Helical" evidence="1">
    <location>
        <begin position="272"/>
        <end position="292"/>
    </location>
</feature>
<proteinExistence type="predicted"/>
<evidence type="ECO:0000259" key="2">
    <source>
        <dbReference type="Pfam" id="PF01757"/>
    </source>
</evidence>
<keyword evidence="1" id="KW-0812">Transmembrane</keyword>
<protein>
    <submittedName>
        <fullName evidence="3">Peptidoglycan/LPS O-acetylase OafA/YrhL, contains acyltransferase and SGNH-hydrolase domains</fullName>
    </submittedName>
</protein>
<gene>
    <name evidence="3" type="ORF">SAMN05216551_10111</name>
</gene>
<evidence type="ECO:0000256" key="1">
    <source>
        <dbReference type="SAM" id="Phobius"/>
    </source>
</evidence>
<keyword evidence="1" id="KW-1133">Transmembrane helix</keyword>
<dbReference type="GO" id="GO:0016747">
    <property type="term" value="F:acyltransferase activity, transferring groups other than amino-acyl groups"/>
    <property type="evidence" value="ECO:0007669"/>
    <property type="project" value="InterPro"/>
</dbReference>
<keyword evidence="1" id="KW-0472">Membrane</keyword>
<feature type="transmembrane region" description="Helical" evidence="1">
    <location>
        <begin position="312"/>
        <end position="333"/>
    </location>
</feature>
<dbReference type="GO" id="GO:0000271">
    <property type="term" value="P:polysaccharide biosynthetic process"/>
    <property type="evidence" value="ECO:0007669"/>
    <property type="project" value="TreeGrafter"/>
</dbReference>
<feature type="domain" description="Acyltransferase 3" evidence="2">
    <location>
        <begin position="33"/>
        <end position="354"/>
    </location>
</feature>
<dbReference type="AlphaFoldDB" id="A0A1H2PKE4"/>
<dbReference type="Proteomes" id="UP000243719">
    <property type="component" value="Unassembled WGS sequence"/>
</dbReference>
<dbReference type="STRING" id="1770053.SAMN05216551_10111"/>
<evidence type="ECO:0000313" key="4">
    <source>
        <dbReference type="Proteomes" id="UP000243719"/>
    </source>
</evidence>
<keyword evidence="3" id="KW-0012">Acyltransferase</keyword>